<feature type="non-terminal residue" evidence="5">
    <location>
        <position position="1"/>
    </location>
</feature>
<dbReference type="SUPFAM" id="SSF52540">
    <property type="entry name" value="P-loop containing nucleoside triphosphate hydrolases"/>
    <property type="match status" value="1"/>
</dbReference>
<dbReference type="eggNOG" id="KOG1051">
    <property type="taxonomic scope" value="Eukaryota"/>
</dbReference>
<dbReference type="Gene3D" id="1.10.8.60">
    <property type="match status" value="1"/>
</dbReference>
<dbReference type="GO" id="GO:0016887">
    <property type="term" value="F:ATP hydrolysis activity"/>
    <property type="evidence" value="ECO:0000318"/>
    <property type="project" value="GO_Central"/>
</dbReference>
<gene>
    <name evidence="5" type="ORF">MONBRDRAFT_15805</name>
</gene>
<dbReference type="GO" id="GO:0005524">
    <property type="term" value="F:ATP binding"/>
    <property type="evidence" value="ECO:0007669"/>
    <property type="project" value="UniProtKB-KW"/>
</dbReference>
<dbReference type="GO" id="GO:0034605">
    <property type="term" value="P:cellular response to heat"/>
    <property type="evidence" value="ECO:0000318"/>
    <property type="project" value="GO_Central"/>
</dbReference>
<feature type="repeat" description="ANK" evidence="3">
    <location>
        <begin position="17"/>
        <end position="49"/>
    </location>
</feature>
<dbReference type="GO" id="GO:0005739">
    <property type="term" value="C:mitochondrion"/>
    <property type="evidence" value="ECO:0000318"/>
    <property type="project" value="GO_Central"/>
</dbReference>
<dbReference type="Pfam" id="PF00023">
    <property type="entry name" value="Ank"/>
    <property type="match status" value="2"/>
</dbReference>
<name>A9UUS3_MONBE</name>
<dbReference type="PROSITE" id="PS50088">
    <property type="entry name" value="ANK_REPEAT"/>
    <property type="match status" value="2"/>
</dbReference>
<evidence type="ECO:0000256" key="1">
    <source>
        <dbReference type="ARBA" id="ARBA00022741"/>
    </source>
</evidence>
<dbReference type="InParanoid" id="A9UUS3"/>
<organism evidence="5 6">
    <name type="scientific">Monosiga brevicollis</name>
    <name type="common">Choanoflagellate</name>
    <dbReference type="NCBI Taxonomy" id="81824"/>
    <lineage>
        <taxon>Eukaryota</taxon>
        <taxon>Choanoflagellata</taxon>
        <taxon>Craspedida</taxon>
        <taxon>Salpingoecidae</taxon>
        <taxon>Monosiga</taxon>
    </lineage>
</organism>
<evidence type="ECO:0000259" key="4">
    <source>
        <dbReference type="SMART" id="SM00382"/>
    </source>
</evidence>
<dbReference type="FunCoup" id="A9UUS3">
    <property type="interactions" value="290"/>
</dbReference>
<dbReference type="PROSITE" id="PS50297">
    <property type="entry name" value="ANK_REP_REGION"/>
    <property type="match status" value="2"/>
</dbReference>
<dbReference type="InterPro" id="IPR003593">
    <property type="entry name" value="AAA+_ATPase"/>
</dbReference>
<dbReference type="SUPFAM" id="SSF48403">
    <property type="entry name" value="Ankyrin repeat"/>
    <property type="match status" value="1"/>
</dbReference>
<dbReference type="KEGG" id="mbr:MONBRDRAFT_15805"/>
<dbReference type="Pfam" id="PF10431">
    <property type="entry name" value="ClpB_D2-small"/>
    <property type="match status" value="1"/>
</dbReference>
<dbReference type="Pfam" id="PF07724">
    <property type="entry name" value="AAA_2"/>
    <property type="match status" value="1"/>
</dbReference>
<dbReference type="EMBL" id="CH991546">
    <property type="protein sequence ID" value="EDQ90770.1"/>
    <property type="molecule type" value="Genomic_DNA"/>
</dbReference>
<dbReference type="InterPro" id="IPR036770">
    <property type="entry name" value="Ankyrin_rpt-contain_sf"/>
</dbReference>
<dbReference type="Proteomes" id="UP000001357">
    <property type="component" value="Unassembled WGS sequence"/>
</dbReference>
<dbReference type="STRING" id="81824.A9UUS3"/>
<dbReference type="OMA" id="ARYMHRD"/>
<dbReference type="PANTHER" id="PTHR11638:SF93">
    <property type="entry name" value="MITOCHONDRIAL DISAGGREGASE"/>
    <property type="match status" value="1"/>
</dbReference>
<reference evidence="5 6" key="1">
    <citation type="journal article" date="2008" name="Nature">
        <title>The genome of the choanoflagellate Monosiga brevicollis and the origin of metazoans.</title>
        <authorList>
            <consortium name="JGI Sequencing"/>
            <person name="King N."/>
            <person name="Westbrook M.J."/>
            <person name="Young S.L."/>
            <person name="Kuo A."/>
            <person name="Abedin M."/>
            <person name="Chapman J."/>
            <person name="Fairclough S."/>
            <person name="Hellsten U."/>
            <person name="Isogai Y."/>
            <person name="Letunic I."/>
            <person name="Marr M."/>
            <person name="Pincus D."/>
            <person name="Putnam N."/>
            <person name="Rokas A."/>
            <person name="Wright K.J."/>
            <person name="Zuzow R."/>
            <person name="Dirks W."/>
            <person name="Good M."/>
            <person name="Goodstein D."/>
            <person name="Lemons D."/>
            <person name="Li W."/>
            <person name="Lyons J.B."/>
            <person name="Morris A."/>
            <person name="Nichols S."/>
            <person name="Richter D.J."/>
            <person name="Salamov A."/>
            <person name="Bork P."/>
            <person name="Lim W.A."/>
            <person name="Manning G."/>
            <person name="Miller W.T."/>
            <person name="McGinnis W."/>
            <person name="Shapiro H."/>
            <person name="Tjian R."/>
            <person name="Grigoriev I.V."/>
            <person name="Rokhsar D."/>
        </authorList>
    </citation>
    <scope>NUCLEOTIDE SEQUENCE [LARGE SCALE GENOMIC DNA]</scope>
    <source>
        <strain evidence="6">MX1 / ATCC 50154</strain>
    </source>
</reference>
<dbReference type="AlphaFoldDB" id="A9UUS3"/>
<keyword evidence="1" id="KW-0547">Nucleotide-binding</keyword>
<dbReference type="InterPro" id="IPR019489">
    <property type="entry name" value="Clp_ATPase_C"/>
</dbReference>
<dbReference type="CDD" id="cd19499">
    <property type="entry name" value="RecA-like_ClpB_Hsp104-like"/>
    <property type="match status" value="1"/>
</dbReference>
<dbReference type="InterPro" id="IPR002110">
    <property type="entry name" value="Ankyrin_rpt"/>
</dbReference>
<proteinExistence type="predicted"/>
<keyword evidence="3" id="KW-0040">ANK repeat</keyword>
<accession>A9UUS3</accession>
<evidence type="ECO:0000256" key="2">
    <source>
        <dbReference type="ARBA" id="ARBA00022840"/>
    </source>
</evidence>
<evidence type="ECO:0000313" key="6">
    <source>
        <dbReference type="Proteomes" id="UP000001357"/>
    </source>
</evidence>
<dbReference type="InterPro" id="IPR003959">
    <property type="entry name" value="ATPase_AAA_core"/>
</dbReference>
<evidence type="ECO:0000256" key="3">
    <source>
        <dbReference type="PROSITE-ProRule" id="PRU00023"/>
    </source>
</evidence>
<feature type="repeat" description="ANK" evidence="3">
    <location>
        <begin position="84"/>
        <end position="116"/>
    </location>
</feature>
<dbReference type="Gene3D" id="3.40.50.300">
    <property type="entry name" value="P-loop containing nucleotide triphosphate hydrolases"/>
    <property type="match status" value="1"/>
</dbReference>
<keyword evidence="2" id="KW-0067">ATP-binding</keyword>
<dbReference type="InterPro" id="IPR027417">
    <property type="entry name" value="P-loop_NTPase"/>
</dbReference>
<dbReference type="PANTHER" id="PTHR11638">
    <property type="entry name" value="ATP-DEPENDENT CLP PROTEASE"/>
    <property type="match status" value="1"/>
</dbReference>
<dbReference type="RefSeq" id="XP_001744067.1">
    <property type="nucleotide sequence ID" value="XM_001744015.1"/>
</dbReference>
<dbReference type="PRINTS" id="PR00300">
    <property type="entry name" value="CLPPROTEASEA"/>
</dbReference>
<sequence length="486" mass="54623">VQLLTSHQVDADLRHEAGWSALHLAVVRGQADVVRALLDAGADPNQEDRYGAARFTRHSVIARQVRTFGQREFSSDLDPLQPGLGLTALHYAALFGQADIIKLLMDRAADPGMHSAAGDVPRDLAATPAIEAMLDDYAQQYETIKAKHQQAQAAEARRRRQLFPLEDRLHRYIVGQDGPIMSVAAAIRRKENGWHNEDHPLVFLFLGSSGVGKTELAKRIAQYIHDDESPRVPASFEGFVRLDMSEFQEKHEVSKLIGSPAGYVGHEDGGVLTNALSKCKNAVVLFDEVEKAHPDVLTVLLQLFDEGRITDGRGQTVECKDAVFIMTSNLASDVIAQHAWELRQATCARRLITRFDSPLTRIVYQSETSFQLSREFKQHVIRPILKRHFQRDEFLGRIDQTVYFTPFTDAEQRDLIRMELDNWAVKAAERHNIELSWSDAVYSVLASEFDIHFGARSLQHAIDQLVINRIAMVHEKVRIGRCAGRG</sequence>
<dbReference type="InterPro" id="IPR001270">
    <property type="entry name" value="ClpA/B"/>
</dbReference>
<dbReference type="InterPro" id="IPR050130">
    <property type="entry name" value="ClpA_ClpB"/>
</dbReference>
<dbReference type="SMART" id="SM00248">
    <property type="entry name" value="ANK"/>
    <property type="match status" value="2"/>
</dbReference>
<evidence type="ECO:0000313" key="5">
    <source>
        <dbReference type="EMBL" id="EDQ90770.1"/>
    </source>
</evidence>
<feature type="domain" description="AAA+ ATPase" evidence="4">
    <location>
        <begin position="199"/>
        <end position="346"/>
    </location>
</feature>
<keyword evidence="6" id="KW-1185">Reference proteome</keyword>
<protein>
    <recommendedName>
        <fullName evidence="4">AAA+ ATPase domain-containing protein</fullName>
    </recommendedName>
</protein>
<dbReference type="GeneID" id="5889600"/>
<dbReference type="Gene3D" id="1.25.40.20">
    <property type="entry name" value="Ankyrin repeat-containing domain"/>
    <property type="match status" value="1"/>
</dbReference>
<dbReference type="GO" id="GO:0005737">
    <property type="term" value="C:cytoplasm"/>
    <property type="evidence" value="ECO:0000318"/>
    <property type="project" value="GO_Central"/>
</dbReference>
<dbReference type="SMART" id="SM00382">
    <property type="entry name" value="AAA"/>
    <property type="match status" value="1"/>
</dbReference>